<dbReference type="PANTHER" id="PTHR43531">
    <property type="entry name" value="PROTEIN ICFG"/>
    <property type="match status" value="1"/>
</dbReference>
<dbReference type="SMART" id="SM01358">
    <property type="entry name" value="HBM"/>
    <property type="match status" value="1"/>
</dbReference>
<dbReference type="InterPro" id="IPR051310">
    <property type="entry name" value="MCP_chemotaxis"/>
</dbReference>
<dbReference type="PANTHER" id="PTHR43531:SF11">
    <property type="entry name" value="METHYL-ACCEPTING CHEMOTAXIS PROTEIN 3"/>
    <property type="match status" value="1"/>
</dbReference>
<dbReference type="PROSITE" id="PS50111">
    <property type="entry name" value="CHEMOTAXIS_TRANSDUC_2"/>
    <property type="match status" value="1"/>
</dbReference>
<dbReference type="Gene3D" id="6.10.340.10">
    <property type="match status" value="1"/>
</dbReference>
<dbReference type="GO" id="GO:0006935">
    <property type="term" value="P:chemotaxis"/>
    <property type="evidence" value="ECO:0007669"/>
    <property type="project" value="UniProtKB-KW"/>
</dbReference>
<dbReference type="RefSeq" id="WP_065790574.1">
    <property type="nucleotide sequence ID" value="NZ_MAUJ01000003.1"/>
</dbReference>
<feature type="domain" description="Methyl-accepting transducer" evidence="5">
    <location>
        <begin position="372"/>
        <end position="591"/>
    </location>
</feature>
<feature type="domain" description="HBM" evidence="7">
    <location>
        <begin position="45"/>
        <end position="285"/>
    </location>
</feature>
<dbReference type="InterPro" id="IPR004089">
    <property type="entry name" value="MCPsignal_dom"/>
</dbReference>
<dbReference type="GO" id="GO:0005886">
    <property type="term" value="C:plasma membrane"/>
    <property type="evidence" value="ECO:0007669"/>
    <property type="project" value="TreeGrafter"/>
</dbReference>
<evidence type="ECO:0000256" key="2">
    <source>
        <dbReference type="ARBA" id="ARBA00029447"/>
    </source>
</evidence>
<dbReference type="InterPro" id="IPR003660">
    <property type="entry name" value="HAMP_dom"/>
</dbReference>
<accession>A0A1C0TQT9</accession>
<dbReference type="GO" id="GO:0007165">
    <property type="term" value="P:signal transduction"/>
    <property type="evidence" value="ECO:0007669"/>
    <property type="project" value="UniProtKB-KW"/>
</dbReference>
<protein>
    <recommendedName>
        <fullName evidence="10">Chemotaxis protein</fullName>
    </recommendedName>
</protein>
<dbReference type="Proteomes" id="UP000093366">
    <property type="component" value="Unassembled WGS sequence"/>
</dbReference>
<comment type="similarity">
    <text evidence="2">Belongs to the methyl-accepting chemotaxis (MCP) protein family.</text>
</comment>
<evidence type="ECO:0000259" key="7">
    <source>
        <dbReference type="PROSITE" id="PS51753"/>
    </source>
</evidence>
<dbReference type="AlphaFoldDB" id="A0A1C0TQT9"/>
<evidence type="ECO:0000259" key="6">
    <source>
        <dbReference type="PROSITE" id="PS50885"/>
    </source>
</evidence>
<keyword evidence="4" id="KW-0472">Membrane</keyword>
<name>A0A1C0TQT9_9GAMM</name>
<evidence type="ECO:0000259" key="5">
    <source>
        <dbReference type="PROSITE" id="PS50111"/>
    </source>
</evidence>
<reference evidence="9" key="1">
    <citation type="submission" date="2016-07" db="EMBL/GenBank/DDBJ databases">
        <authorList>
            <person name="Florea S."/>
            <person name="Webb J.S."/>
            <person name="Jaromczyk J."/>
            <person name="Schardl C.L."/>
        </authorList>
    </citation>
    <scope>NUCLEOTIDE SEQUENCE [LARGE SCALE GENOMIC DNA]</scope>
    <source>
        <strain evidence="9">IPB1</strain>
    </source>
</reference>
<dbReference type="PROSITE" id="PS50885">
    <property type="entry name" value="HAMP"/>
    <property type="match status" value="1"/>
</dbReference>
<dbReference type="SMART" id="SM00283">
    <property type="entry name" value="MA"/>
    <property type="match status" value="1"/>
</dbReference>
<dbReference type="InterPro" id="IPR032255">
    <property type="entry name" value="HBM"/>
</dbReference>
<gene>
    <name evidence="8" type="ORF">A7985_11275</name>
</gene>
<organism evidence="8 9">
    <name type="scientific">Pseudoalteromonas luteoviolacea</name>
    <dbReference type="NCBI Taxonomy" id="43657"/>
    <lineage>
        <taxon>Bacteria</taxon>
        <taxon>Pseudomonadati</taxon>
        <taxon>Pseudomonadota</taxon>
        <taxon>Gammaproteobacteria</taxon>
        <taxon>Alteromonadales</taxon>
        <taxon>Pseudoalteromonadaceae</taxon>
        <taxon>Pseudoalteromonas</taxon>
    </lineage>
</organism>
<proteinExistence type="inferred from homology"/>
<evidence type="ECO:0000256" key="4">
    <source>
        <dbReference type="SAM" id="Phobius"/>
    </source>
</evidence>
<dbReference type="Pfam" id="PF00015">
    <property type="entry name" value="MCPsignal"/>
    <property type="match status" value="1"/>
</dbReference>
<dbReference type="EMBL" id="MAUJ01000003">
    <property type="protein sequence ID" value="OCQ21205.1"/>
    <property type="molecule type" value="Genomic_DNA"/>
</dbReference>
<keyword evidence="4" id="KW-1133">Transmembrane helix</keyword>
<dbReference type="GO" id="GO:0004888">
    <property type="term" value="F:transmembrane signaling receptor activity"/>
    <property type="evidence" value="ECO:0007669"/>
    <property type="project" value="TreeGrafter"/>
</dbReference>
<evidence type="ECO:0008006" key="10">
    <source>
        <dbReference type="Google" id="ProtNLM"/>
    </source>
</evidence>
<evidence type="ECO:0000313" key="8">
    <source>
        <dbReference type="EMBL" id="OCQ21205.1"/>
    </source>
</evidence>
<dbReference type="SUPFAM" id="SSF58104">
    <property type="entry name" value="Methyl-accepting chemotaxis protein (MCP) signaling domain"/>
    <property type="match status" value="1"/>
</dbReference>
<dbReference type="PROSITE" id="PS51753">
    <property type="entry name" value="HBM"/>
    <property type="match status" value="1"/>
</dbReference>
<dbReference type="PROSITE" id="PS51257">
    <property type="entry name" value="PROKAR_LIPOPROTEIN"/>
    <property type="match status" value="1"/>
</dbReference>
<evidence type="ECO:0000256" key="3">
    <source>
        <dbReference type="PROSITE-ProRule" id="PRU00284"/>
    </source>
</evidence>
<keyword evidence="4" id="KW-0812">Transmembrane</keyword>
<keyword evidence="3" id="KW-0807">Transducer</keyword>
<keyword evidence="1" id="KW-0145">Chemotaxis</keyword>
<evidence type="ECO:0000256" key="1">
    <source>
        <dbReference type="ARBA" id="ARBA00022500"/>
    </source>
</evidence>
<comment type="caution">
    <text evidence="8">The sequence shown here is derived from an EMBL/GenBank/DDBJ whole genome shotgun (WGS) entry which is preliminary data.</text>
</comment>
<evidence type="ECO:0000313" key="9">
    <source>
        <dbReference type="Proteomes" id="UP000093366"/>
    </source>
</evidence>
<sequence length="606" mass="66395">MFAELKISNRLGAGFFVLLLLFSCAVLVSIQALNTAAEGFRDYRSLARNTNNAGRVQANLLSLRIAALHYINNGKAEALREELSRMAALQELLQSAHEDAITEEQINTFNDVEQLANQYASVFEQVARKIAERNTLVHEKLNVIGPKMEQDLSQILLNARQDGDMETAFFAAAALRNLLIARLHVVKFLDTNDSEEVERVQTEYALFSDNLRELGSLIQGKSRQSYYVNLVRLAPKYIEHFNNLTLVIDSRNRLKRAQLDVLGQQAARQIEVLKLSIKDRQDQMGPALQRDNRNSQTLVATVSVISFGVAILLAVIISKSITTPINEAVAIANSLAAGNLEMRKKIIGDSETSRLLRALQGMSKQFAIVIKEVKQSSSSLENISTLVIRIAKEMAVSAAEQEKSVSNTKNAALKIGESIKANSEYALATDGVAINTTKEADDGGGKVKQTIDAMRTIAQQIKIIDEIAYQTNLLALNATIEASRAGVHGKGFAVVASEVRKLAERCQQASERIGETATESVSLAEVAGKQLEKIIPAANKTSDLVQNMMNISKQQQQGLEQINQTVEAVDAATMRNTQASNSLTRSVQDIVKVSNNLQASAAFFKL</sequence>
<feature type="domain" description="HAMP" evidence="6">
    <location>
        <begin position="319"/>
        <end position="371"/>
    </location>
</feature>
<feature type="transmembrane region" description="Helical" evidence="4">
    <location>
        <begin position="298"/>
        <end position="317"/>
    </location>
</feature>
<dbReference type="Gene3D" id="1.10.287.950">
    <property type="entry name" value="Methyl-accepting chemotaxis protein"/>
    <property type="match status" value="1"/>
</dbReference>